<feature type="compositionally biased region" description="Low complexity" evidence="1">
    <location>
        <begin position="390"/>
        <end position="401"/>
    </location>
</feature>
<keyword evidence="3" id="KW-1185">Reference proteome</keyword>
<feature type="compositionally biased region" description="Basic and acidic residues" evidence="1">
    <location>
        <begin position="30"/>
        <end position="55"/>
    </location>
</feature>
<dbReference type="GeneID" id="13443377"/>
<feature type="compositionally biased region" description="Gly residues" evidence="1">
    <location>
        <begin position="1210"/>
        <end position="1221"/>
    </location>
</feature>
<gene>
    <name evidence="2" type="ORF">NCLIV_035900</name>
</gene>
<evidence type="ECO:0000256" key="1">
    <source>
        <dbReference type="SAM" id="MobiDB-lite"/>
    </source>
</evidence>
<dbReference type="EMBL" id="FR823390">
    <property type="protein sequence ID" value="CBZ53809.1"/>
    <property type="molecule type" value="Genomic_DNA"/>
</dbReference>
<evidence type="ECO:0000313" key="2">
    <source>
        <dbReference type="EMBL" id="CBZ53809.1"/>
    </source>
</evidence>
<feature type="compositionally biased region" description="Polar residues" evidence="1">
    <location>
        <begin position="309"/>
        <end position="318"/>
    </location>
</feature>
<dbReference type="SUPFAM" id="SSF54928">
    <property type="entry name" value="RNA-binding domain, RBD"/>
    <property type="match status" value="1"/>
</dbReference>
<feature type="compositionally biased region" description="Low complexity" evidence="1">
    <location>
        <begin position="549"/>
        <end position="561"/>
    </location>
</feature>
<sequence length="1376" mass="138626">MIRVSAAGATSAEHCGDPPEAEDVAGGEEGFSHFDAAHEHSNSRSDPDDGLKGDDDVAYDEEELGSGLPLEEDGGFPAGDEDRHGEEVADYFGDGEGSWGAGDDVGVGGEGGDEARHDDFSSVDEPCSAECADSGEDFQQTAEDDETEKEGQNGGDGLGEASESAQEREEQSEAPGNEEGDRDDDRDGGDEGAAGKRKKRKKSSKKKYPFPSGAATGGPSRGPVVIQPPPPPPAGNTGTPAPPPMPRVIHPKRHPPPPPSPQVGSPPPPAGPQILTAPSCRPSPMAPRPPSGRATAPFFGGPSGTPPTRASTPASSVASHPGARSSPAPAFSSQQQPPPPPPAAASAPAALGASPSPSQVRQANGPMPEPPPFPRRPQSVPRPGASGVDARAGGPAALRGLGPQGVGHAVGGAPPPPPSGAVGPAALPTIINPPHSVSPQARVGNRVGGPIVLNPPISTTQPDGGSPLPPYVGEAHGGGLSPDAPSASSTLTGGLGRGPRGAAGARSGFYRCQHEEPMVAGYAGPSAAPPAGQPLPGRFGDIRMTGWTAGEPPAAAASASEGGSGVSRGLEGAKGKPTGPFLASPAPPYPPAQRREEGHVGERPPSYGYGRARLDDSGQSAPGGGLQRPVRRPVILSAGAGGRAGGPGVPHGRDCQMLAEQPGYRGGQGCVPQEAGSGVFYESAHGAYGFPGSRGKRERDLAAPAGPPRFETGPGGRPGAEGVSGVETGAAPGFPRPLPGHGRGAPGDTSGSDSVYGPMGRAMGSASRPDFASPMTDIRDIRRRPGGLPLPGHPVHSGATGSHPGASAGPPFGESGRAGGPWGGGSPRAGGPGVSSLDGRPQGFRRGVPDDRGGAYGGEGPASGGVAAGPWGGPVGGESERGRDFASAEASAGFWSRPQHPGSAQQSGSGPFCGGPESPGRPLQGGGWRNEAAMGPRPADSMPPRGANQPGTGGSGGASWYPANREFSEQSHPSRGAGVHAQRHLHLSGPSNLAASQGERGQPGVTADGGRGPPGQAQFGPSYVSPHTHASSPPSAWQQASRPPQSEEAHFRHSGRPARGQPGQGYAQGDSVWGGGKEEVSEYAPSWEPWQASPAGSSGATPGADQAWYESADLPASAPQATGHLGRSRDVEGEASSPPDPSRRREDGDRGQREWQQAGPGYSAGRAGDAGQRQSLRQQSVKGSERETGGWVPGGSGYTERDSSGRRGDGVNGGRGRGHGAARGTQNHGRDGEYGRPGGRGAAEGYGGEAGLPATPLRAHATPGAEPEQKGFTVIVTNVPVDLSAADLHQAFSAVGPLLRTDIMLSSSVRGFLTLSSSIDVQSGSVKRPSVAAVNVCVPDPQCGGREKSDTRLGVCGGCCLVVRNLRRTGYRREVF</sequence>
<feature type="region of interest" description="Disordered" evidence="1">
    <location>
        <begin position="1"/>
        <end position="505"/>
    </location>
</feature>
<feature type="compositionally biased region" description="Basic and acidic residues" evidence="1">
    <location>
        <begin position="1199"/>
        <end position="1209"/>
    </location>
</feature>
<dbReference type="OMA" id="WEPWQAS"/>
<feature type="compositionally biased region" description="Gly residues" evidence="1">
    <location>
        <begin position="94"/>
        <end position="110"/>
    </location>
</feature>
<feature type="compositionally biased region" description="Low complexity" evidence="1">
    <location>
        <begin position="321"/>
        <end position="335"/>
    </location>
</feature>
<feature type="compositionally biased region" description="Acidic residues" evidence="1">
    <location>
        <begin position="172"/>
        <end position="190"/>
    </location>
</feature>
<dbReference type="RefSeq" id="XP_003883841.1">
    <property type="nucleotide sequence ID" value="XM_003883792.1"/>
</dbReference>
<dbReference type="InterPro" id="IPR035979">
    <property type="entry name" value="RBD_domain_sf"/>
</dbReference>
<name>F0VJ98_NEOCL</name>
<dbReference type="GO" id="GO:0003676">
    <property type="term" value="F:nucleic acid binding"/>
    <property type="evidence" value="ECO:0007669"/>
    <property type="project" value="InterPro"/>
</dbReference>
<feature type="compositionally biased region" description="Low complexity" evidence="1">
    <location>
        <begin position="1025"/>
        <end position="1044"/>
    </location>
</feature>
<accession>F0VJ98</accession>
<feature type="compositionally biased region" description="Polar residues" evidence="1">
    <location>
        <begin position="1172"/>
        <end position="1182"/>
    </location>
</feature>
<feature type="compositionally biased region" description="Pro residues" evidence="1">
    <location>
        <begin position="226"/>
        <end position="246"/>
    </location>
</feature>
<dbReference type="Proteomes" id="UP000007494">
    <property type="component" value="Chromosome VIII"/>
</dbReference>
<feature type="region of interest" description="Disordered" evidence="1">
    <location>
        <begin position="521"/>
        <end position="629"/>
    </location>
</feature>
<proteinExistence type="predicted"/>
<dbReference type="InParanoid" id="F0VJ98"/>
<dbReference type="eggNOG" id="ENOG502RSQP">
    <property type="taxonomic scope" value="Eukaryota"/>
</dbReference>
<feature type="compositionally biased region" description="Pro residues" evidence="1">
    <location>
        <begin position="256"/>
        <end position="271"/>
    </location>
</feature>
<evidence type="ECO:0000313" key="3">
    <source>
        <dbReference type="Proteomes" id="UP000007494"/>
    </source>
</evidence>
<feature type="compositionally biased region" description="Basic residues" evidence="1">
    <location>
        <begin position="195"/>
        <end position="208"/>
    </location>
</feature>
<protein>
    <submittedName>
        <fullName evidence="2">Putative RNA binding motif-containing protein</fullName>
    </submittedName>
</protein>
<feature type="compositionally biased region" description="Gly residues" evidence="1">
    <location>
        <begin position="816"/>
        <end position="833"/>
    </location>
</feature>
<feature type="compositionally biased region" description="Gly residues" evidence="1">
    <location>
        <begin position="854"/>
        <end position="876"/>
    </location>
</feature>
<feature type="compositionally biased region" description="Acidic residues" evidence="1">
    <location>
        <begin position="56"/>
        <end position="74"/>
    </location>
</feature>
<feature type="compositionally biased region" description="Basic and acidic residues" evidence="1">
    <location>
        <begin position="593"/>
        <end position="602"/>
    </location>
</feature>
<reference evidence="3" key="1">
    <citation type="journal article" date="2012" name="PLoS Pathog.">
        <title>Comparative genomics of the apicomplexan parasites Toxoplasma gondii and Neospora caninum: Coccidia differing in host range and transmission strategy.</title>
        <authorList>
            <person name="Reid A.J."/>
            <person name="Vermont S.J."/>
            <person name="Cotton J.A."/>
            <person name="Harris D."/>
            <person name="Hill-Cawthorne G.A."/>
            <person name="Konen-Waisman S."/>
            <person name="Latham S.M."/>
            <person name="Mourier T."/>
            <person name="Norton R."/>
            <person name="Quail M.A."/>
            <person name="Sanders M."/>
            <person name="Shanmugam D."/>
            <person name="Sohal A."/>
            <person name="Wasmuth J.D."/>
            <person name="Brunk B."/>
            <person name="Grigg M.E."/>
            <person name="Howard J.C."/>
            <person name="Parkinson J."/>
            <person name="Roos D.S."/>
            <person name="Trees A.J."/>
            <person name="Berriman M."/>
            <person name="Pain A."/>
            <person name="Wastling J.M."/>
        </authorList>
    </citation>
    <scope>NUCLEOTIDE SEQUENCE [LARGE SCALE GENOMIC DNA]</scope>
    <source>
        <strain evidence="3">Liverpool</strain>
    </source>
</reference>
<feature type="compositionally biased region" description="Basic and acidic residues" evidence="1">
    <location>
        <begin position="1141"/>
        <end position="1153"/>
    </location>
</feature>
<dbReference type="CDD" id="cd00590">
    <property type="entry name" value="RRM_SF"/>
    <property type="match status" value="1"/>
</dbReference>
<dbReference type="VEuPathDB" id="ToxoDB:NCLIV_035900"/>
<feature type="compositionally biased region" description="Gly residues" evidence="1">
    <location>
        <begin position="1235"/>
        <end position="1250"/>
    </location>
</feature>
<feature type="compositionally biased region" description="Low complexity" evidence="1">
    <location>
        <begin position="344"/>
        <end position="359"/>
    </location>
</feature>
<dbReference type="OrthoDB" id="346839at2759"/>
<feature type="region of interest" description="Disordered" evidence="1">
    <location>
        <begin position="691"/>
        <end position="1267"/>
    </location>
</feature>
<organism evidence="2 3">
    <name type="scientific">Neospora caninum (strain Liverpool)</name>
    <dbReference type="NCBI Taxonomy" id="572307"/>
    <lineage>
        <taxon>Eukaryota</taxon>
        <taxon>Sar</taxon>
        <taxon>Alveolata</taxon>
        <taxon>Apicomplexa</taxon>
        <taxon>Conoidasida</taxon>
        <taxon>Coccidia</taxon>
        <taxon>Eucoccidiorida</taxon>
        <taxon>Eimeriorina</taxon>
        <taxon>Sarcocystidae</taxon>
        <taxon>Neospora</taxon>
    </lineage>
</organism>